<accession>W9UXI2</accession>
<gene>
    <name evidence="1" type="ORF">D791_03699</name>
</gene>
<dbReference type="RefSeq" id="WP_036514105.1">
    <property type="nucleotide sequence ID" value="NZ_AONB01000025.1"/>
</dbReference>
<dbReference type="AlphaFoldDB" id="W9UXI2"/>
<evidence type="ECO:0000313" key="1">
    <source>
        <dbReference type="EMBL" id="EXJ09416.1"/>
    </source>
</evidence>
<sequence length="125" mass="14335">MIEFFVIFVISALFLGLVGVALAFGRSPSYRPDRGYVLKLLRGIQDGTTEAHVWDMFIGYPIGHDPELELLRREIVAIHEGDEKHPPAPSGINDFIYDRETRKRLLVIEQKLETLIESQPIIRDF</sequence>
<dbReference type="Proteomes" id="UP000019464">
    <property type="component" value="Unassembled WGS sequence"/>
</dbReference>
<protein>
    <submittedName>
        <fullName evidence="1">Uncharacterized protein</fullName>
    </submittedName>
</protein>
<proteinExistence type="predicted"/>
<name>W9UXI2_9GAMM</name>
<evidence type="ECO:0000313" key="2">
    <source>
        <dbReference type="Proteomes" id="UP000019464"/>
    </source>
</evidence>
<dbReference type="EMBL" id="AONB01000025">
    <property type="protein sequence ID" value="EXJ09416.1"/>
    <property type="molecule type" value="Genomic_DNA"/>
</dbReference>
<comment type="caution">
    <text evidence="1">The sequence shown here is derived from an EMBL/GenBank/DDBJ whole genome shotgun (WGS) entry which is preliminary data.</text>
</comment>
<keyword evidence="2" id="KW-1185">Reference proteome</keyword>
<reference evidence="1 2" key="2">
    <citation type="journal article" date="2015" name="Syst. Appl. Microbiol.">
        <title>Nitrincola nitratireducens sp. nov. isolated from a haloalkaline crater lake.</title>
        <authorList>
            <person name="Singh A."/>
            <person name="Vaidya B."/>
            <person name="Tanuku N.R."/>
            <person name="Pinnaka A.K."/>
        </authorList>
    </citation>
    <scope>NUCLEOTIDE SEQUENCE [LARGE SCALE GENOMIC DNA]</scope>
    <source>
        <strain evidence="1 2">AK23</strain>
    </source>
</reference>
<organism evidence="1 2">
    <name type="scientific">Nitrincola nitratireducens</name>
    <dbReference type="NCBI Taxonomy" id="1229521"/>
    <lineage>
        <taxon>Bacteria</taxon>
        <taxon>Pseudomonadati</taxon>
        <taxon>Pseudomonadota</taxon>
        <taxon>Gammaproteobacteria</taxon>
        <taxon>Oceanospirillales</taxon>
        <taxon>Oceanospirillaceae</taxon>
        <taxon>Nitrincola</taxon>
    </lineage>
</organism>
<reference evidence="2" key="1">
    <citation type="submission" date="2012-11" db="EMBL/GenBank/DDBJ databases">
        <authorList>
            <person name="Singh A."/>
            <person name="Pinnaka A.K."/>
            <person name="Vaidya B."/>
        </authorList>
    </citation>
    <scope>NUCLEOTIDE SEQUENCE [LARGE SCALE GENOMIC DNA]</scope>
    <source>
        <strain evidence="2">AK23</strain>
    </source>
</reference>
<dbReference type="OrthoDB" id="6120993at2"/>